<dbReference type="InterPro" id="IPR029063">
    <property type="entry name" value="SAM-dependent_MTases_sf"/>
</dbReference>
<sequence length="65" mass="7576">MENKETFNYIANEYEKYRPTYPEAMFDDIMIYSNIMINDRILEIGCGTGQATAGFVHKNYKNILA</sequence>
<dbReference type="SUPFAM" id="SSF53335">
    <property type="entry name" value="S-adenosyl-L-methionine-dependent methyltransferases"/>
    <property type="match status" value="1"/>
</dbReference>
<dbReference type="Proteomes" id="UP001056756">
    <property type="component" value="Chromosome"/>
</dbReference>
<dbReference type="KEGG" id="plig:NAG76_18490"/>
<gene>
    <name evidence="1" type="ORF">NAG76_18490</name>
</gene>
<evidence type="ECO:0000313" key="2">
    <source>
        <dbReference type="Proteomes" id="UP001056756"/>
    </source>
</evidence>
<evidence type="ECO:0008006" key="3">
    <source>
        <dbReference type="Google" id="ProtNLM"/>
    </source>
</evidence>
<organism evidence="1 2">
    <name type="scientific">Candidatus Pristimantibacillus lignocellulolyticus</name>
    <dbReference type="NCBI Taxonomy" id="2994561"/>
    <lineage>
        <taxon>Bacteria</taxon>
        <taxon>Bacillati</taxon>
        <taxon>Bacillota</taxon>
        <taxon>Bacilli</taxon>
        <taxon>Bacillales</taxon>
        <taxon>Paenibacillaceae</taxon>
        <taxon>Candidatus Pristimantibacillus</taxon>
    </lineage>
</organism>
<protein>
    <recommendedName>
        <fullName evidence="3">SAM-dependent methyltransferase</fullName>
    </recommendedName>
</protein>
<evidence type="ECO:0000313" key="1">
    <source>
        <dbReference type="EMBL" id="URN93796.1"/>
    </source>
</evidence>
<reference evidence="1" key="1">
    <citation type="submission" date="2022-05" db="EMBL/GenBank/DDBJ databases">
        <title>Novel bacterial taxa in a minimal lignocellulolytic consortium and its capacity to transform plastics disclosed by genome-resolved metagenomics.</title>
        <authorList>
            <person name="Rodriguez C.A.D."/>
            <person name="Diaz-Garcia L."/>
            <person name="Herrera K."/>
            <person name="Tarazona N.A."/>
            <person name="Sproer C."/>
            <person name="Overmann J."/>
            <person name="Jimenez D.J."/>
        </authorList>
    </citation>
    <scope>NUCLEOTIDE SEQUENCE</scope>
    <source>
        <strain evidence="1">MAG5</strain>
    </source>
</reference>
<dbReference type="EMBL" id="CP097899">
    <property type="protein sequence ID" value="URN93796.1"/>
    <property type="molecule type" value="Genomic_DNA"/>
</dbReference>
<dbReference type="Gene3D" id="3.40.50.150">
    <property type="entry name" value="Vaccinia Virus protein VP39"/>
    <property type="match status" value="1"/>
</dbReference>
<dbReference type="AlphaFoldDB" id="A0A9J6ZCP6"/>
<accession>A0A9J6ZCP6</accession>
<proteinExistence type="predicted"/>
<name>A0A9J6ZCP6_9BACL</name>